<evidence type="ECO:0000313" key="1">
    <source>
        <dbReference type="EMBL" id="MRS62264.1"/>
    </source>
</evidence>
<protein>
    <submittedName>
        <fullName evidence="1">Uncharacterized protein</fullName>
    </submittedName>
</protein>
<dbReference type="EMBL" id="WJXZ01000007">
    <property type="protein sequence ID" value="MRS62264.1"/>
    <property type="molecule type" value="Genomic_DNA"/>
</dbReference>
<proteinExistence type="predicted"/>
<sequence length="109" mass="12746">MKDDIFSPEGTYVIQFDVFEVKMSHWIETPRIFRVADNQLLFDLRGDVWSAMRINWLSESRLELLVAKYPGRISCHLFLDLQTDRGAGTADNDRFEGNLSGLENWVRQH</sequence>
<dbReference type="OrthoDB" id="957799at2"/>
<accession>A0A7K0EKD8</accession>
<reference evidence="1 2" key="1">
    <citation type="journal article" date="2018" name="Antonie Van Leeuwenhoek">
        <title>Larkinella terrae sp. nov., isolated from soil on Jeju Island, South Korea.</title>
        <authorList>
            <person name="Ten L.N."/>
            <person name="Jeon J."/>
            <person name="Park S.J."/>
            <person name="Park S."/>
            <person name="Lee S.Y."/>
            <person name="Kim M.K."/>
            <person name="Jung H.Y."/>
        </authorList>
    </citation>
    <scope>NUCLEOTIDE SEQUENCE [LARGE SCALE GENOMIC DNA]</scope>
    <source>
        <strain evidence="1 2">KCTC 52001</strain>
    </source>
</reference>
<dbReference type="Proteomes" id="UP000441754">
    <property type="component" value="Unassembled WGS sequence"/>
</dbReference>
<dbReference type="AlphaFoldDB" id="A0A7K0EKD8"/>
<gene>
    <name evidence="1" type="ORF">GJJ30_13270</name>
</gene>
<organism evidence="1 2">
    <name type="scientific">Larkinella terrae</name>
    <dbReference type="NCBI Taxonomy" id="2025311"/>
    <lineage>
        <taxon>Bacteria</taxon>
        <taxon>Pseudomonadati</taxon>
        <taxon>Bacteroidota</taxon>
        <taxon>Cytophagia</taxon>
        <taxon>Cytophagales</taxon>
        <taxon>Spirosomataceae</taxon>
        <taxon>Larkinella</taxon>
    </lineage>
</organism>
<dbReference type="RefSeq" id="WP_154175648.1">
    <property type="nucleotide sequence ID" value="NZ_WJXZ01000007.1"/>
</dbReference>
<keyword evidence="2" id="KW-1185">Reference proteome</keyword>
<name>A0A7K0EKD8_9BACT</name>
<comment type="caution">
    <text evidence="1">The sequence shown here is derived from an EMBL/GenBank/DDBJ whole genome shotgun (WGS) entry which is preliminary data.</text>
</comment>
<evidence type="ECO:0000313" key="2">
    <source>
        <dbReference type="Proteomes" id="UP000441754"/>
    </source>
</evidence>